<dbReference type="EMBL" id="JANHOG010001947">
    <property type="protein sequence ID" value="KAJ3529403.1"/>
    <property type="molecule type" value="Genomic_DNA"/>
</dbReference>
<evidence type="ECO:0000313" key="1">
    <source>
        <dbReference type="EMBL" id="KAJ3529403.1"/>
    </source>
</evidence>
<organism evidence="1 2">
    <name type="scientific">Phlebia brevispora</name>
    <dbReference type="NCBI Taxonomy" id="194682"/>
    <lineage>
        <taxon>Eukaryota</taxon>
        <taxon>Fungi</taxon>
        <taxon>Dikarya</taxon>
        <taxon>Basidiomycota</taxon>
        <taxon>Agaricomycotina</taxon>
        <taxon>Agaricomycetes</taxon>
        <taxon>Polyporales</taxon>
        <taxon>Meruliaceae</taxon>
        <taxon>Phlebia</taxon>
    </lineage>
</organism>
<evidence type="ECO:0000313" key="2">
    <source>
        <dbReference type="Proteomes" id="UP001148662"/>
    </source>
</evidence>
<gene>
    <name evidence="1" type="ORF">NM688_g7859</name>
</gene>
<accession>A0ACC1S095</accession>
<keyword evidence="2" id="KW-1185">Reference proteome</keyword>
<proteinExistence type="predicted"/>
<comment type="caution">
    <text evidence="1">The sequence shown here is derived from an EMBL/GenBank/DDBJ whole genome shotgun (WGS) entry which is preliminary data.</text>
</comment>
<reference evidence="1" key="1">
    <citation type="submission" date="2022-07" db="EMBL/GenBank/DDBJ databases">
        <title>Genome Sequence of Phlebia brevispora.</title>
        <authorList>
            <person name="Buettner E."/>
        </authorList>
    </citation>
    <scope>NUCLEOTIDE SEQUENCE</scope>
    <source>
        <strain evidence="1">MPL23</strain>
    </source>
</reference>
<dbReference type="Proteomes" id="UP001148662">
    <property type="component" value="Unassembled WGS sequence"/>
</dbReference>
<sequence>MSSPLAPLAKVLQAISPPPILLPQEYDGLEFRWKFLVFRPAMFKQEAWFLSVVLLYIVFYFIGKSANVSRAQKWFDAHLPVYKQQFSKPVQPGGLTRDGNSDLFGFSTGRRAVRALHTVFALRPRHDLFQFAYQVGRGFIDLDWRVVDEVELDFTFQDSSNVPECVWAIVAKDELKNAKATRWDLSFTRTTDHGSLPSSLTVMSELADITDNILKPHGPLNLATVLSDPAILPYFRSLSITDQPRTRPLAPLPASERTKHLILSLSVPPASKSAVTLPLVEATFKLVDVIAAAGGWGIGKGPGGKNGVGLAPSLRPETKTKLRVVREKLDKELKEEAVKEKREEAEAQKAAAKKKAEDERLSKLSAAEQKKELDREKKRLIRKTQGKVKVR</sequence>
<name>A0ACC1S095_9APHY</name>
<protein>
    <submittedName>
        <fullName evidence="1">Uncharacterized protein</fullName>
    </submittedName>
</protein>